<sequence>MPTINPVQTADVRGAIARAATRTGVDFDYLLAQARLESGLDPSAKARTSSATGLYQFIDSTWLRTLDRHGAKHGMDWADAAIGSGGRVSDTTTRSQLLALRYDADASSLMAAELTRENADGLRNTLGREPEPAELYLAHFLGLGGAQQFLGALGSNPDQSAAALMPQAARANRAIFFNGGSSRSVGEVMELMRGKVARAYGDTSMPMGGMGGIQHEFAGLAGQRTMQRASFAGSSAAAPAGMGGASARPSMADTLRSTFGDGSGGGNRAGANISAAYSKFRAFGL</sequence>
<evidence type="ECO:0000313" key="4">
    <source>
        <dbReference type="EMBL" id="UVI39515.1"/>
    </source>
</evidence>
<organism evidence="4 5">
    <name type="scientific">Qipengyuania spongiae</name>
    <dbReference type="NCBI Taxonomy" id="2909673"/>
    <lineage>
        <taxon>Bacteria</taxon>
        <taxon>Pseudomonadati</taxon>
        <taxon>Pseudomonadota</taxon>
        <taxon>Alphaproteobacteria</taxon>
        <taxon>Sphingomonadales</taxon>
        <taxon>Erythrobacteraceae</taxon>
        <taxon>Qipengyuania</taxon>
    </lineage>
</organism>
<evidence type="ECO:0000313" key="5">
    <source>
        <dbReference type="Proteomes" id="UP001065265"/>
    </source>
</evidence>
<dbReference type="Gene3D" id="1.10.530.10">
    <property type="match status" value="1"/>
</dbReference>
<feature type="region of interest" description="Disordered" evidence="2">
    <location>
        <begin position="242"/>
        <end position="264"/>
    </location>
</feature>
<name>A0ABY5SZ94_9SPHN</name>
<dbReference type="SUPFAM" id="SSF53955">
    <property type="entry name" value="Lysozyme-like"/>
    <property type="match status" value="1"/>
</dbReference>
<keyword evidence="5" id="KW-1185">Reference proteome</keyword>
<proteinExistence type="inferred from homology"/>
<dbReference type="InterPro" id="IPR023346">
    <property type="entry name" value="Lysozyme-like_dom_sf"/>
</dbReference>
<evidence type="ECO:0000256" key="1">
    <source>
        <dbReference type="ARBA" id="ARBA00009387"/>
    </source>
</evidence>
<dbReference type="Pfam" id="PF01464">
    <property type="entry name" value="SLT"/>
    <property type="match status" value="1"/>
</dbReference>
<evidence type="ECO:0000259" key="3">
    <source>
        <dbReference type="Pfam" id="PF01464"/>
    </source>
</evidence>
<feature type="domain" description="Transglycosylase SLT" evidence="3">
    <location>
        <begin position="16"/>
        <end position="65"/>
    </location>
</feature>
<gene>
    <name evidence="4" type="ORF">L1F33_00695</name>
</gene>
<protein>
    <submittedName>
        <fullName evidence="4">Lytic transglycosylase domain-containing protein</fullName>
    </submittedName>
</protein>
<dbReference type="RefSeq" id="WP_265558958.1">
    <property type="nucleotide sequence ID" value="NZ_CP092471.1"/>
</dbReference>
<comment type="similarity">
    <text evidence="1">Belongs to the virb1 family.</text>
</comment>
<dbReference type="InterPro" id="IPR008258">
    <property type="entry name" value="Transglycosylase_SLT_dom_1"/>
</dbReference>
<dbReference type="EMBL" id="CP092471">
    <property type="protein sequence ID" value="UVI39515.1"/>
    <property type="molecule type" value="Genomic_DNA"/>
</dbReference>
<reference evidence="4" key="1">
    <citation type="submission" date="2022-02" db="EMBL/GenBank/DDBJ databases">
        <title>Qipengyuania spongiae sp. nov., isolated from marine sponge.</title>
        <authorList>
            <person name="Li Z."/>
            <person name="Zhang M."/>
        </authorList>
    </citation>
    <scope>NUCLEOTIDE SEQUENCE</scope>
    <source>
        <strain evidence="4">PHS-Z21</strain>
    </source>
</reference>
<dbReference type="Proteomes" id="UP001065265">
    <property type="component" value="Chromosome"/>
</dbReference>
<evidence type="ECO:0000256" key="2">
    <source>
        <dbReference type="SAM" id="MobiDB-lite"/>
    </source>
</evidence>
<feature type="compositionally biased region" description="Low complexity" evidence="2">
    <location>
        <begin position="242"/>
        <end position="252"/>
    </location>
</feature>
<accession>A0ABY5SZ94</accession>